<reference evidence="1" key="1">
    <citation type="submission" date="2021-06" db="EMBL/GenBank/DDBJ databases">
        <authorList>
            <person name="Kallberg Y."/>
            <person name="Tangrot J."/>
            <person name="Rosling A."/>
        </authorList>
    </citation>
    <scope>NUCLEOTIDE SEQUENCE</scope>
    <source>
        <strain evidence="1">MA461A</strain>
    </source>
</reference>
<proteinExistence type="predicted"/>
<dbReference type="EMBL" id="CAJVQC010039589">
    <property type="protein sequence ID" value="CAG8768856.1"/>
    <property type="molecule type" value="Genomic_DNA"/>
</dbReference>
<feature type="non-terminal residue" evidence="1">
    <location>
        <position position="1"/>
    </location>
</feature>
<keyword evidence="2" id="KW-1185">Reference proteome</keyword>
<sequence>PKVSSGSTNGFESNFDEAANIEREHALTSTGYKFGVFIPIYLDYNEEPQSIQGLLPNQINFDTIMANNGMPVNLSDTHSLPSNFSSSSPSIASNLDYTLI</sequence>
<organism evidence="1 2">
    <name type="scientific">Racocetra persica</name>
    <dbReference type="NCBI Taxonomy" id="160502"/>
    <lineage>
        <taxon>Eukaryota</taxon>
        <taxon>Fungi</taxon>
        <taxon>Fungi incertae sedis</taxon>
        <taxon>Mucoromycota</taxon>
        <taxon>Glomeromycotina</taxon>
        <taxon>Glomeromycetes</taxon>
        <taxon>Diversisporales</taxon>
        <taxon>Gigasporaceae</taxon>
        <taxon>Racocetra</taxon>
    </lineage>
</organism>
<accession>A0ACA9QXS1</accession>
<gene>
    <name evidence="1" type="ORF">RPERSI_LOCUS16150</name>
</gene>
<evidence type="ECO:0000313" key="2">
    <source>
        <dbReference type="Proteomes" id="UP000789920"/>
    </source>
</evidence>
<dbReference type="Proteomes" id="UP000789920">
    <property type="component" value="Unassembled WGS sequence"/>
</dbReference>
<protein>
    <submittedName>
        <fullName evidence="1">7761_t:CDS:1</fullName>
    </submittedName>
</protein>
<evidence type="ECO:0000313" key="1">
    <source>
        <dbReference type="EMBL" id="CAG8768856.1"/>
    </source>
</evidence>
<comment type="caution">
    <text evidence="1">The sequence shown here is derived from an EMBL/GenBank/DDBJ whole genome shotgun (WGS) entry which is preliminary data.</text>
</comment>
<name>A0ACA9QXS1_9GLOM</name>